<sequence>MLILLEMMAEESRALTAPAVLEPLMAALAKGEQEALAELYRRGRTAVYGLALSYLKNQHDAEDVTQDTFIRVWEHAGQYRPNGTPLAWILTIARNLALMKLRERGKAQDMTPEEWEKVAGENPLLTAEDRHVLNMAMNELADQERQIVILHAVTGFKHREIAALLELPLATVLSKYRRALQKLKTKLEGGESK</sequence>
<dbReference type="InterPro" id="IPR013249">
    <property type="entry name" value="RNA_pol_sigma70_r4_t2"/>
</dbReference>
<evidence type="ECO:0000313" key="9">
    <source>
        <dbReference type="EMBL" id="MEQ2456251.1"/>
    </source>
</evidence>
<evidence type="ECO:0000256" key="6">
    <source>
        <dbReference type="RuleBase" id="RU000716"/>
    </source>
</evidence>
<keyword evidence="10" id="KW-1185">Reference proteome</keyword>
<dbReference type="PANTHER" id="PTHR43133">
    <property type="entry name" value="RNA POLYMERASE ECF-TYPE SIGMA FACTO"/>
    <property type="match status" value="1"/>
</dbReference>
<dbReference type="InterPro" id="IPR036388">
    <property type="entry name" value="WH-like_DNA-bd_sf"/>
</dbReference>
<dbReference type="PROSITE" id="PS01063">
    <property type="entry name" value="SIGMA70_ECF"/>
    <property type="match status" value="1"/>
</dbReference>
<dbReference type="EMBL" id="JBBMFT010000003">
    <property type="protein sequence ID" value="MEQ2456251.1"/>
    <property type="molecule type" value="Genomic_DNA"/>
</dbReference>
<dbReference type="Pfam" id="PF04542">
    <property type="entry name" value="Sigma70_r2"/>
    <property type="match status" value="1"/>
</dbReference>
<dbReference type="Gene3D" id="1.10.10.10">
    <property type="entry name" value="Winged helix-like DNA-binding domain superfamily/Winged helix DNA-binding domain"/>
    <property type="match status" value="1"/>
</dbReference>
<dbReference type="InterPro" id="IPR000838">
    <property type="entry name" value="RNA_pol_sigma70_ECF_CS"/>
</dbReference>
<keyword evidence="4 6" id="KW-0238">DNA-binding</keyword>
<feature type="domain" description="RNA polymerase sigma factor 70 region 4 type 2" evidence="8">
    <location>
        <begin position="133"/>
        <end position="183"/>
    </location>
</feature>
<dbReference type="InterPro" id="IPR013325">
    <property type="entry name" value="RNA_pol_sigma_r2"/>
</dbReference>
<dbReference type="RefSeq" id="WP_349139837.1">
    <property type="nucleotide sequence ID" value="NZ_JBBMFT010000003.1"/>
</dbReference>
<evidence type="ECO:0000256" key="4">
    <source>
        <dbReference type="ARBA" id="ARBA00023125"/>
    </source>
</evidence>
<dbReference type="SUPFAM" id="SSF88946">
    <property type="entry name" value="Sigma2 domain of RNA polymerase sigma factors"/>
    <property type="match status" value="1"/>
</dbReference>
<evidence type="ECO:0000256" key="1">
    <source>
        <dbReference type="ARBA" id="ARBA00010641"/>
    </source>
</evidence>
<accession>A0ABV1ENT2</accession>
<evidence type="ECO:0000259" key="7">
    <source>
        <dbReference type="Pfam" id="PF04542"/>
    </source>
</evidence>
<evidence type="ECO:0000256" key="5">
    <source>
        <dbReference type="ARBA" id="ARBA00023163"/>
    </source>
</evidence>
<evidence type="ECO:0000313" key="10">
    <source>
        <dbReference type="Proteomes" id="UP001440599"/>
    </source>
</evidence>
<keyword evidence="5 6" id="KW-0804">Transcription</keyword>
<evidence type="ECO:0000256" key="3">
    <source>
        <dbReference type="ARBA" id="ARBA00023082"/>
    </source>
</evidence>
<evidence type="ECO:0000259" key="8">
    <source>
        <dbReference type="Pfam" id="PF08281"/>
    </source>
</evidence>
<dbReference type="PANTHER" id="PTHR43133:SF62">
    <property type="entry name" value="RNA POLYMERASE SIGMA FACTOR SIGZ"/>
    <property type="match status" value="1"/>
</dbReference>
<gene>
    <name evidence="9" type="ORF">WMO45_06925</name>
</gene>
<dbReference type="Pfam" id="PF08281">
    <property type="entry name" value="Sigma70_r4_2"/>
    <property type="match status" value="1"/>
</dbReference>
<organism evidence="9 10">
    <name type="scientific">Flavonifractor hominis</name>
    <dbReference type="NCBI Taxonomy" id="3133178"/>
    <lineage>
        <taxon>Bacteria</taxon>
        <taxon>Bacillati</taxon>
        <taxon>Bacillota</taxon>
        <taxon>Clostridia</taxon>
        <taxon>Eubacteriales</taxon>
        <taxon>Oscillospiraceae</taxon>
        <taxon>Flavonifractor</taxon>
    </lineage>
</organism>
<proteinExistence type="inferred from homology"/>
<keyword evidence="2 6" id="KW-0805">Transcription regulation</keyword>
<dbReference type="InterPro" id="IPR014284">
    <property type="entry name" value="RNA_pol_sigma-70_dom"/>
</dbReference>
<name>A0ABV1ENT2_9FIRM</name>
<dbReference type="InterPro" id="IPR007627">
    <property type="entry name" value="RNA_pol_sigma70_r2"/>
</dbReference>
<reference evidence="9 10" key="1">
    <citation type="submission" date="2024-03" db="EMBL/GenBank/DDBJ databases">
        <title>Human intestinal bacterial collection.</title>
        <authorList>
            <person name="Pauvert C."/>
            <person name="Hitch T.C.A."/>
            <person name="Clavel T."/>
        </authorList>
    </citation>
    <scope>NUCLEOTIDE SEQUENCE [LARGE SCALE GENOMIC DNA]</scope>
    <source>
        <strain evidence="9 10">CLA-AP-H34</strain>
    </source>
</reference>
<comment type="similarity">
    <text evidence="1 6">Belongs to the sigma-70 factor family. ECF subfamily.</text>
</comment>
<dbReference type="InterPro" id="IPR039425">
    <property type="entry name" value="RNA_pol_sigma-70-like"/>
</dbReference>
<comment type="caution">
    <text evidence="9">The sequence shown here is derived from an EMBL/GenBank/DDBJ whole genome shotgun (WGS) entry which is preliminary data.</text>
</comment>
<dbReference type="InterPro" id="IPR013324">
    <property type="entry name" value="RNA_pol_sigma_r3/r4-like"/>
</dbReference>
<evidence type="ECO:0000256" key="2">
    <source>
        <dbReference type="ARBA" id="ARBA00023015"/>
    </source>
</evidence>
<dbReference type="Proteomes" id="UP001440599">
    <property type="component" value="Unassembled WGS sequence"/>
</dbReference>
<feature type="domain" description="RNA polymerase sigma-70 region 2" evidence="7">
    <location>
        <begin position="39"/>
        <end position="105"/>
    </location>
</feature>
<dbReference type="Gene3D" id="1.10.1740.10">
    <property type="match status" value="1"/>
</dbReference>
<keyword evidence="3 6" id="KW-0731">Sigma factor</keyword>
<dbReference type="NCBIfam" id="TIGR02937">
    <property type="entry name" value="sigma70-ECF"/>
    <property type="match status" value="1"/>
</dbReference>
<protein>
    <recommendedName>
        <fullName evidence="6">RNA polymerase sigma factor</fullName>
    </recommendedName>
</protein>
<dbReference type="SUPFAM" id="SSF88659">
    <property type="entry name" value="Sigma3 and sigma4 domains of RNA polymerase sigma factors"/>
    <property type="match status" value="1"/>
</dbReference>